<dbReference type="Gene3D" id="3.60.120.10">
    <property type="entry name" value="Anthranilate synthase"/>
    <property type="match status" value="1"/>
</dbReference>
<keyword evidence="4" id="KW-0808">Transferase</keyword>
<evidence type="ECO:0000256" key="3">
    <source>
        <dbReference type="ARBA" id="ARBA00012824"/>
    </source>
</evidence>
<accession>A0A8T2SEF1</accession>
<dbReference type="Pfam" id="PF00425">
    <property type="entry name" value="Chorismate_bind"/>
    <property type="match status" value="1"/>
</dbReference>
<evidence type="ECO:0000313" key="13">
    <source>
        <dbReference type="EMBL" id="KAH7315797.1"/>
    </source>
</evidence>
<sequence length="927" mass="101442">MELSVANVATAPIPPGATLLRRGRAAVCNLSPLPASSLHGSSSSSSFGGFCLRPRCSRLQSFCYASSVVSLQQMIEDSSDTVEGPVLVCETRTLQPVLSLANAREALISALGTLQSNAYLIPSGIVRLQVAFSVEVKALEWLQCQPHNEQLLPRIYFSPRQECGTYGQDVDGLKHVAGIGSALLVKGQKPFTLADLKYVKRFLSRDCPLIRAYGAIRFDADIEPSEEWKEFGVFLFTIPLVELCESSGYPILAVTVAWDGTLGRDFKDALSAAKGALFQVSDFVATKNMNPCVTNLSKEHTPSEQAWHGLIKDVLQILDSHENLEAASQEIDIKHAIYDLVGLSKVVLARRTKLVVDPAVEPLTLVSLLQEKNPNSYQFCIQLSNSSFIGSTPERLFYKVGTKIFSEAIAGTRACGITENKDRDLGLELLSSAKDHLEFNIVMESIKQKLEGICKNVKVDCYKDLIKQANIQHLYGSLVGELCDGISEFELLSELHPTPAVCGQPQKLAKRFLNKIEQFDRGMYSGPIGWISGERAEFVVAIRSALLENPPNLAAYNGASVVTQLFLFAGVGIVKGSEPSSEWKELDLKIQPFEGILQPISPLHDASNINALWSRLIIEECCRLGIVYFCIAPGSRSSPLAVAAAENFKAKCVSCVDERSLAFHALGYARGASKPAAVITTSGTAVSNLLPAVVEASEGCVPLVLLTADRPPELLQAGANQSIDQIKHFGSFVRYNTNLPPPSDEMQARVVVTTVDAAIFYATSSPKGPVHINISFREPLAGTVLSWSHSCLKGLERWALSSQPFTKYMTPTSEIIRQHQFLCTAMKEMSDLIDSASRGLILTGGLQRIEESRAVLLLAKHLGWPVVPDILSGIRIRHSSLIDEDEVPCVIDHFDHILLDEDIYESIKPDTVLQDFMKRLCKMLKNN</sequence>
<dbReference type="Pfam" id="PF16582">
    <property type="entry name" value="TPP_enzyme_M_2"/>
    <property type="match status" value="1"/>
</dbReference>
<gene>
    <name evidence="13" type="ORF">KP509_21G066100</name>
</gene>
<dbReference type="PANTHER" id="PTHR42916">
    <property type="entry name" value="2-SUCCINYL-5-ENOLPYRUVYL-6-HYDROXY-3-CYCLOHEXENE-1-CARBOXYLATE SYNTHASE"/>
    <property type="match status" value="1"/>
</dbReference>
<dbReference type="InterPro" id="IPR015890">
    <property type="entry name" value="Chorismate_C"/>
</dbReference>
<dbReference type="GO" id="GO:0030976">
    <property type="term" value="F:thiamine pyrophosphate binding"/>
    <property type="evidence" value="ECO:0007669"/>
    <property type="project" value="InterPro"/>
</dbReference>
<dbReference type="EMBL" id="CM035426">
    <property type="protein sequence ID" value="KAH7315797.1"/>
    <property type="molecule type" value="Genomic_DNA"/>
</dbReference>
<evidence type="ECO:0000256" key="5">
    <source>
        <dbReference type="ARBA" id="ARBA00022723"/>
    </source>
</evidence>
<keyword evidence="14" id="KW-1185">Reference proteome</keyword>
<evidence type="ECO:0000259" key="11">
    <source>
        <dbReference type="Pfam" id="PF02776"/>
    </source>
</evidence>
<reference evidence="13" key="1">
    <citation type="submission" date="2021-08" db="EMBL/GenBank/DDBJ databases">
        <title>WGS assembly of Ceratopteris richardii.</title>
        <authorList>
            <person name="Marchant D.B."/>
            <person name="Chen G."/>
            <person name="Jenkins J."/>
            <person name="Shu S."/>
            <person name="Leebens-Mack J."/>
            <person name="Grimwood J."/>
            <person name="Schmutz J."/>
            <person name="Soltis P."/>
            <person name="Soltis D."/>
            <person name="Chen Z.-H."/>
        </authorList>
    </citation>
    <scope>NUCLEOTIDE SEQUENCE</scope>
    <source>
        <strain evidence="13">Whitten #5841</strain>
        <tissue evidence="13">Leaf</tissue>
    </source>
</reference>
<evidence type="ECO:0000256" key="6">
    <source>
        <dbReference type="ARBA" id="ARBA00022842"/>
    </source>
</evidence>
<comment type="catalytic activity">
    <reaction evidence="1">
        <text>chorismate = isochorismate</text>
        <dbReference type="Rhea" id="RHEA:18985"/>
        <dbReference type="ChEBI" id="CHEBI:29748"/>
        <dbReference type="ChEBI" id="CHEBI:29780"/>
        <dbReference type="EC" id="5.4.4.2"/>
    </reaction>
</comment>
<evidence type="ECO:0000256" key="9">
    <source>
        <dbReference type="ARBA" id="ARBA00023235"/>
    </source>
</evidence>
<dbReference type="InterPro" id="IPR012001">
    <property type="entry name" value="Thiamin_PyroP_enz_TPP-bd_dom"/>
</dbReference>
<dbReference type="GO" id="GO:0008909">
    <property type="term" value="F:isochorismate synthase activity"/>
    <property type="evidence" value="ECO:0007669"/>
    <property type="project" value="UniProtKB-EC"/>
</dbReference>
<dbReference type="NCBIfam" id="TIGR00173">
    <property type="entry name" value="menD"/>
    <property type="match status" value="1"/>
</dbReference>
<dbReference type="OrthoDB" id="8119704at2759"/>
<keyword evidence="8" id="KW-0464">Manganese</keyword>
<organism evidence="13 14">
    <name type="scientific">Ceratopteris richardii</name>
    <name type="common">Triangle waterfern</name>
    <dbReference type="NCBI Taxonomy" id="49495"/>
    <lineage>
        <taxon>Eukaryota</taxon>
        <taxon>Viridiplantae</taxon>
        <taxon>Streptophyta</taxon>
        <taxon>Embryophyta</taxon>
        <taxon>Tracheophyta</taxon>
        <taxon>Polypodiopsida</taxon>
        <taxon>Polypodiidae</taxon>
        <taxon>Polypodiales</taxon>
        <taxon>Pteridineae</taxon>
        <taxon>Pteridaceae</taxon>
        <taxon>Parkerioideae</taxon>
        <taxon>Ceratopteris</taxon>
    </lineage>
</organism>
<evidence type="ECO:0000313" key="14">
    <source>
        <dbReference type="Proteomes" id="UP000825935"/>
    </source>
</evidence>
<dbReference type="GO" id="GO:0070204">
    <property type="term" value="F:2-succinyl-5-enolpyruvyl-6-hydroxy-3-cyclohexene-1-carboxylic-acid synthase activity"/>
    <property type="evidence" value="ECO:0007669"/>
    <property type="project" value="InterPro"/>
</dbReference>
<comment type="similarity">
    <text evidence="2">Belongs to the isochorismate synthase family.</text>
</comment>
<evidence type="ECO:0000256" key="8">
    <source>
        <dbReference type="ARBA" id="ARBA00023211"/>
    </source>
</evidence>
<dbReference type="GO" id="GO:0046872">
    <property type="term" value="F:metal ion binding"/>
    <property type="evidence" value="ECO:0007669"/>
    <property type="project" value="UniProtKB-KW"/>
</dbReference>
<dbReference type="InterPro" id="IPR005801">
    <property type="entry name" value="ADC_synthase"/>
</dbReference>
<dbReference type="PANTHER" id="PTHR42916:SF1">
    <property type="entry name" value="PROTEIN PHYLLO, CHLOROPLASTIC"/>
    <property type="match status" value="1"/>
</dbReference>
<keyword evidence="5" id="KW-0479">Metal-binding</keyword>
<dbReference type="InterPro" id="IPR032264">
    <property type="entry name" value="MenD_middle"/>
</dbReference>
<dbReference type="GO" id="GO:0009234">
    <property type="term" value="P:menaquinone biosynthetic process"/>
    <property type="evidence" value="ECO:0007669"/>
    <property type="project" value="InterPro"/>
</dbReference>
<dbReference type="InterPro" id="IPR029061">
    <property type="entry name" value="THDP-binding"/>
</dbReference>
<feature type="domain" description="Chorismate-utilising enzyme C-terminal" evidence="10">
    <location>
        <begin position="343"/>
        <end position="589"/>
    </location>
</feature>
<evidence type="ECO:0000256" key="1">
    <source>
        <dbReference type="ARBA" id="ARBA00000799"/>
    </source>
</evidence>
<dbReference type="NCBIfam" id="TIGR00543">
    <property type="entry name" value="isochor_syn"/>
    <property type="match status" value="1"/>
</dbReference>
<dbReference type="AlphaFoldDB" id="A0A8T2SEF1"/>
<evidence type="ECO:0000256" key="7">
    <source>
        <dbReference type="ARBA" id="ARBA00023052"/>
    </source>
</evidence>
<dbReference type="InterPro" id="IPR004561">
    <property type="entry name" value="IsoChor_synthase"/>
</dbReference>
<keyword evidence="9" id="KW-0413">Isomerase</keyword>
<evidence type="ECO:0000259" key="10">
    <source>
        <dbReference type="Pfam" id="PF00425"/>
    </source>
</evidence>
<dbReference type="Gene3D" id="3.40.50.970">
    <property type="match status" value="1"/>
</dbReference>
<evidence type="ECO:0000259" key="12">
    <source>
        <dbReference type="Pfam" id="PF16582"/>
    </source>
</evidence>
<dbReference type="EC" id="5.4.4.2" evidence="3"/>
<feature type="domain" description="Thiamine pyrophosphate enzyme N-terminal TPP-binding" evidence="11">
    <location>
        <begin position="615"/>
        <end position="726"/>
    </location>
</feature>
<dbReference type="SUPFAM" id="SSF52518">
    <property type="entry name" value="Thiamin diphosphate-binding fold (THDP-binding)"/>
    <property type="match status" value="1"/>
</dbReference>
<feature type="domain" description="Menaquinone biosynthesis protein MenD middle" evidence="12">
    <location>
        <begin position="790"/>
        <end position="878"/>
    </location>
</feature>
<comment type="caution">
    <text evidence="13">The sequence shown here is derived from an EMBL/GenBank/DDBJ whole genome shotgun (WGS) entry which is preliminary data.</text>
</comment>
<dbReference type="SUPFAM" id="SSF56322">
    <property type="entry name" value="ADC synthase"/>
    <property type="match status" value="1"/>
</dbReference>
<protein>
    <recommendedName>
        <fullName evidence="3">isochorismate synthase</fullName>
        <ecNumber evidence="3">5.4.4.2</ecNumber>
    </recommendedName>
</protein>
<name>A0A8T2SEF1_CERRI</name>
<dbReference type="CDD" id="cd07037">
    <property type="entry name" value="TPP_PYR_MenD"/>
    <property type="match status" value="1"/>
</dbReference>
<keyword evidence="7" id="KW-0786">Thiamine pyrophosphate</keyword>
<dbReference type="InterPro" id="IPR004433">
    <property type="entry name" value="MenaQ_synth_MenD"/>
</dbReference>
<keyword evidence="6" id="KW-0460">Magnesium</keyword>
<dbReference type="Gene3D" id="3.40.50.1220">
    <property type="entry name" value="TPP-binding domain"/>
    <property type="match status" value="1"/>
</dbReference>
<dbReference type="Pfam" id="PF02776">
    <property type="entry name" value="TPP_enzyme_N"/>
    <property type="match status" value="1"/>
</dbReference>
<evidence type="ECO:0000256" key="2">
    <source>
        <dbReference type="ARBA" id="ARBA00005297"/>
    </source>
</evidence>
<evidence type="ECO:0000256" key="4">
    <source>
        <dbReference type="ARBA" id="ARBA00022679"/>
    </source>
</evidence>
<proteinExistence type="inferred from homology"/>
<dbReference type="Proteomes" id="UP000825935">
    <property type="component" value="Chromosome 21"/>
</dbReference>